<dbReference type="AlphaFoldDB" id="X0S5T4"/>
<proteinExistence type="predicted"/>
<organism evidence="1">
    <name type="scientific">marine sediment metagenome</name>
    <dbReference type="NCBI Taxonomy" id="412755"/>
    <lineage>
        <taxon>unclassified sequences</taxon>
        <taxon>metagenomes</taxon>
        <taxon>ecological metagenomes</taxon>
    </lineage>
</organism>
<comment type="caution">
    <text evidence="1">The sequence shown here is derived from an EMBL/GenBank/DDBJ whole genome shotgun (WGS) entry which is preliminary data.</text>
</comment>
<evidence type="ECO:0000313" key="1">
    <source>
        <dbReference type="EMBL" id="GAF71287.1"/>
    </source>
</evidence>
<sequence>GIFDLNAYRAASANDTAEGLSMVSSDAMEDAYILNASLYNSKEQISSDKSIYTRASRSVASGGDKGVKQQADKISKWQMNGQMTQEDLIKELKHIKKQGKERKWGKPVIRQMEREIMLAHEASLSDSVLIEDDWFNTEMPHGVAKAYEVINPAFLDQDKRLGEFLNYSGNSERIKAGLKEWSDINPEPSPPEIKEEATKWSNWILESTIIEARRRL</sequence>
<gene>
    <name evidence="1" type="ORF">S01H1_15180</name>
</gene>
<feature type="non-terminal residue" evidence="1">
    <location>
        <position position="1"/>
    </location>
</feature>
<name>X0S5T4_9ZZZZ</name>
<reference evidence="1" key="1">
    <citation type="journal article" date="2014" name="Front. Microbiol.">
        <title>High frequency of phylogenetically diverse reductive dehalogenase-homologous genes in deep subseafloor sedimentary metagenomes.</title>
        <authorList>
            <person name="Kawai M."/>
            <person name="Futagami T."/>
            <person name="Toyoda A."/>
            <person name="Takaki Y."/>
            <person name="Nishi S."/>
            <person name="Hori S."/>
            <person name="Arai W."/>
            <person name="Tsubouchi T."/>
            <person name="Morono Y."/>
            <person name="Uchiyama I."/>
            <person name="Ito T."/>
            <person name="Fujiyama A."/>
            <person name="Inagaki F."/>
            <person name="Takami H."/>
        </authorList>
    </citation>
    <scope>NUCLEOTIDE SEQUENCE</scope>
    <source>
        <strain evidence="1">Expedition CK06-06</strain>
    </source>
</reference>
<accession>X0S5T4</accession>
<protein>
    <submittedName>
        <fullName evidence="1">Uncharacterized protein</fullName>
    </submittedName>
</protein>
<dbReference type="EMBL" id="BARS01007925">
    <property type="protein sequence ID" value="GAF71287.1"/>
    <property type="molecule type" value="Genomic_DNA"/>
</dbReference>